<dbReference type="AlphaFoldDB" id="A0A1J1GPW0"/>
<accession>A0A1J1GPW0</accession>
<dbReference type="GeneID" id="39729558"/>
<gene>
    <name evidence="1" type="ORF">PGAL8A_00103300</name>
</gene>
<dbReference type="InterPro" id="IPR050410">
    <property type="entry name" value="CCR4/nocturin_mRNA_transcr"/>
</dbReference>
<reference evidence="1" key="1">
    <citation type="submission" date="2015-04" db="EMBL/GenBank/DDBJ databases">
        <authorList>
            <consortium name="Pathogen Informatics"/>
        </authorList>
    </citation>
    <scope>NUCLEOTIDE SEQUENCE [LARGE SCALE GENOMIC DNA]</scope>
    <source>
        <strain evidence="1">8A</strain>
    </source>
</reference>
<comment type="caution">
    <text evidence="1">The sequence shown here is derived from an EMBL/GenBank/DDBJ whole genome shotgun (WGS) entry which is preliminary data.</text>
</comment>
<dbReference type="EMBL" id="CVMV01000015">
    <property type="protein sequence ID" value="CRG93327.1"/>
    <property type="molecule type" value="Genomic_DNA"/>
</dbReference>
<dbReference type="RefSeq" id="XP_028526149.1">
    <property type="nucleotide sequence ID" value="XM_028673010.1"/>
</dbReference>
<proteinExistence type="predicted"/>
<dbReference type="PANTHER" id="PTHR12121:SF100">
    <property type="entry name" value="POLY(A)-SPECIFIC RIBONUCLEASE"/>
    <property type="match status" value="1"/>
</dbReference>
<sequence length="251" mass="29487">MYKGKKIRIGTLNIFNNICHSIKEKFLNYDSEYIYNISRKNLLFKHLFSNSFDIICLQEVDLFMINELKKKCLEYNFTLYASPDNIKSSKNNNCIIYKKNFKLLDENFFDLNSVVSKYFMNYSSESRCEQKENDISHLQKLSGVYELITKGRVKNTHMEHPAQLRKDKAFYLLPELSIEPFKSAFKEINGNEPIFTNKTLSFSGCIDFIFYKELIPLSAKTIPSNLNDIKILPNEHFPSDHILLMSEFFVV</sequence>
<dbReference type="PANTHER" id="PTHR12121">
    <property type="entry name" value="CARBON CATABOLITE REPRESSOR PROTEIN 4"/>
    <property type="match status" value="1"/>
</dbReference>
<organism evidence="1 2">
    <name type="scientific">Plasmodium gallinaceum</name>
    <dbReference type="NCBI Taxonomy" id="5849"/>
    <lineage>
        <taxon>Eukaryota</taxon>
        <taxon>Sar</taxon>
        <taxon>Alveolata</taxon>
        <taxon>Apicomplexa</taxon>
        <taxon>Aconoidasida</taxon>
        <taxon>Haemosporida</taxon>
        <taxon>Plasmodiidae</taxon>
        <taxon>Plasmodium</taxon>
        <taxon>Plasmodium (Haemamoeba)</taxon>
    </lineage>
</organism>
<evidence type="ECO:0000313" key="1">
    <source>
        <dbReference type="EMBL" id="CRG93327.1"/>
    </source>
</evidence>
<dbReference type="VEuPathDB" id="PlasmoDB:PGAL8A_00103300"/>
<protein>
    <submittedName>
        <fullName evidence="1">Carbon catabolite repressor protein 4, putative</fullName>
    </submittedName>
</protein>
<dbReference type="Proteomes" id="UP000220797">
    <property type="component" value="Unassembled WGS sequence"/>
</dbReference>
<dbReference type="Gene3D" id="3.60.10.10">
    <property type="entry name" value="Endonuclease/exonuclease/phosphatase"/>
    <property type="match status" value="2"/>
</dbReference>
<dbReference type="InterPro" id="IPR036691">
    <property type="entry name" value="Endo/exonu/phosph_ase_sf"/>
</dbReference>
<dbReference type="OrthoDB" id="428734at2759"/>
<evidence type="ECO:0000313" key="2">
    <source>
        <dbReference type="Proteomes" id="UP000220797"/>
    </source>
</evidence>
<dbReference type="SUPFAM" id="SSF56219">
    <property type="entry name" value="DNase I-like"/>
    <property type="match status" value="1"/>
</dbReference>
<dbReference type="GO" id="GO:0000175">
    <property type="term" value="F:3'-5'-RNA exonuclease activity"/>
    <property type="evidence" value="ECO:0007669"/>
    <property type="project" value="TreeGrafter"/>
</dbReference>
<keyword evidence="2" id="KW-1185">Reference proteome</keyword>
<name>A0A1J1GPW0_PLAGA</name>